<comment type="similarity">
    <text evidence="1">Belongs to the type-I restriction system S methylase family.</text>
</comment>
<proteinExistence type="inferred from homology"/>
<feature type="domain" description="Type I restriction modification DNA specificity" evidence="5">
    <location>
        <begin position="298"/>
        <end position="471"/>
    </location>
</feature>
<keyword evidence="6" id="KW-0255">Endonuclease</keyword>
<evidence type="ECO:0000259" key="5">
    <source>
        <dbReference type="Pfam" id="PF01420"/>
    </source>
</evidence>
<name>A0A414HVR5_9FIRM</name>
<evidence type="ECO:0000256" key="2">
    <source>
        <dbReference type="ARBA" id="ARBA00022747"/>
    </source>
</evidence>
<keyword evidence="3" id="KW-0238">DNA-binding</keyword>
<dbReference type="PANTHER" id="PTHR43140:SF1">
    <property type="entry name" value="TYPE I RESTRICTION ENZYME ECOKI SPECIFICITY SUBUNIT"/>
    <property type="match status" value="1"/>
</dbReference>
<dbReference type="Gene3D" id="3.90.220.20">
    <property type="entry name" value="DNA methylase specificity domains"/>
    <property type="match status" value="2"/>
</dbReference>
<dbReference type="PANTHER" id="PTHR43140">
    <property type="entry name" value="TYPE-1 RESTRICTION ENZYME ECOKI SPECIFICITY PROTEIN"/>
    <property type="match status" value="1"/>
</dbReference>
<evidence type="ECO:0000256" key="3">
    <source>
        <dbReference type="ARBA" id="ARBA00023125"/>
    </source>
</evidence>
<dbReference type="InterPro" id="IPR051212">
    <property type="entry name" value="Type-I_RE_S_subunit"/>
</dbReference>
<accession>A0A414HVR5</accession>
<evidence type="ECO:0000313" key="6">
    <source>
        <dbReference type="EMBL" id="RHD92003.1"/>
    </source>
</evidence>
<keyword evidence="6" id="KW-0378">Hydrolase</keyword>
<dbReference type="InterPro" id="IPR000055">
    <property type="entry name" value="Restrct_endonuc_typeI_TRD"/>
</dbReference>
<keyword evidence="2" id="KW-0680">Restriction system</keyword>
<dbReference type="CDD" id="cd17266">
    <property type="entry name" value="RMtype1_S_Sau1132ORF3780P-TRD2-CR2_like"/>
    <property type="match status" value="1"/>
</dbReference>
<comment type="caution">
    <text evidence="6">The sequence shown here is derived from an EMBL/GenBank/DDBJ whole genome shotgun (WGS) entry which is preliminary data.</text>
</comment>
<dbReference type="Proteomes" id="UP000284835">
    <property type="component" value="Unassembled WGS sequence"/>
</dbReference>
<dbReference type="AlphaFoldDB" id="A0A414HVR5"/>
<dbReference type="GO" id="GO:0004519">
    <property type="term" value="F:endonuclease activity"/>
    <property type="evidence" value="ECO:0007669"/>
    <property type="project" value="UniProtKB-KW"/>
</dbReference>
<gene>
    <name evidence="6" type="ORF">DW775_13240</name>
</gene>
<sequence>MNAQDLKNSILQLAVQGKLVEQRAEEGTARELFEQIKLEKDQLIKDKKIKKSKPLPEITEDEIPFEIPESWEWVRLGELISIESGKGLTSKDMKEGEIPVFGGNGITGYHNEALVNKETVVIGRVGFYCGSVHLTPKEAWVTDNAFITTFPDKSIDTKYLIYILRHMNLGKSHNATAQPVVSGKKIYPLLFPLPPLEEQHRIVAKIEEILPYIDQYDKAYTKLETFNKKFPEDMKKSILQMAMQGKLVEQLPEEGTADELYEQIVAEKAQLIKDGKIKKEKPLPEIAEDEIPFEIPSSWKWVYINEIAFVTKLAGFEYTKYMANSIMPYGEVPIVRAKNIKPNSFRENKSEFITMEISEKLSRCALDEKCVLMTFIGAGIGEVAVFDNIRRNHLAPNVAKIVPYVDINYFLMYYLMSAVGQAQVFQYMKQTAQPSLSMEVIRKVLVPLPPLEEQQRIVAKIEELLPYCDQLIKN</sequence>
<reference evidence="6 7" key="1">
    <citation type="submission" date="2018-08" db="EMBL/GenBank/DDBJ databases">
        <title>A genome reference for cultivated species of the human gut microbiota.</title>
        <authorList>
            <person name="Zou Y."/>
            <person name="Xue W."/>
            <person name="Luo G."/>
        </authorList>
    </citation>
    <scope>NUCLEOTIDE SEQUENCE [LARGE SCALE GENOMIC DNA]</scope>
    <source>
        <strain evidence="6 7">AM30-13AC</strain>
    </source>
</reference>
<evidence type="ECO:0000313" key="7">
    <source>
        <dbReference type="Proteomes" id="UP000284835"/>
    </source>
</evidence>
<feature type="domain" description="Type I restriction modification DNA specificity" evidence="5">
    <location>
        <begin position="68"/>
        <end position="208"/>
    </location>
</feature>
<dbReference type="GO" id="GO:0003677">
    <property type="term" value="F:DNA binding"/>
    <property type="evidence" value="ECO:0007669"/>
    <property type="project" value="UniProtKB-KW"/>
</dbReference>
<dbReference type="SUPFAM" id="SSF116734">
    <property type="entry name" value="DNA methylase specificity domain"/>
    <property type="match status" value="2"/>
</dbReference>
<dbReference type="InterPro" id="IPR044946">
    <property type="entry name" value="Restrct_endonuc_typeI_TRD_sf"/>
</dbReference>
<dbReference type="GO" id="GO:0009307">
    <property type="term" value="P:DNA restriction-modification system"/>
    <property type="evidence" value="ECO:0007669"/>
    <property type="project" value="UniProtKB-KW"/>
</dbReference>
<dbReference type="Pfam" id="PF01420">
    <property type="entry name" value="Methylase_S"/>
    <property type="match status" value="2"/>
</dbReference>
<evidence type="ECO:0000256" key="4">
    <source>
        <dbReference type="ARBA" id="ARBA00038652"/>
    </source>
</evidence>
<evidence type="ECO:0000256" key="1">
    <source>
        <dbReference type="ARBA" id="ARBA00010923"/>
    </source>
</evidence>
<keyword evidence="6" id="KW-0540">Nuclease</keyword>
<dbReference type="EMBL" id="QSJS01000022">
    <property type="protein sequence ID" value="RHD92003.1"/>
    <property type="molecule type" value="Genomic_DNA"/>
</dbReference>
<protein>
    <submittedName>
        <fullName evidence="6">Restriction endonuclease subunit S</fullName>
    </submittedName>
</protein>
<organism evidence="6 7">
    <name type="scientific">Agathobacter rectalis</name>
    <dbReference type="NCBI Taxonomy" id="39491"/>
    <lineage>
        <taxon>Bacteria</taxon>
        <taxon>Bacillati</taxon>
        <taxon>Bacillota</taxon>
        <taxon>Clostridia</taxon>
        <taxon>Lachnospirales</taxon>
        <taxon>Lachnospiraceae</taxon>
        <taxon>Agathobacter</taxon>
    </lineage>
</organism>
<dbReference type="RefSeq" id="WP_118084303.1">
    <property type="nucleotide sequence ID" value="NZ_QSJS01000022.1"/>
</dbReference>
<comment type="subunit">
    <text evidence="4">The methyltransferase is composed of M and S polypeptides.</text>
</comment>